<proteinExistence type="predicted"/>
<reference evidence="1" key="1">
    <citation type="submission" date="2018-05" db="EMBL/GenBank/DDBJ databases">
        <title>Draft genome of Mucuna pruriens seed.</title>
        <authorList>
            <person name="Nnadi N.E."/>
            <person name="Vos R."/>
            <person name="Hasami M.H."/>
            <person name="Devisetty U.K."/>
            <person name="Aguiy J.C."/>
        </authorList>
    </citation>
    <scope>NUCLEOTIDE SEQUENCE [LARGE SCALE GENOMIC DNA]</scope>
    <source>
        <strain evidence="1">JCA_2017</strain>
    </source>
</reference>
<feature type="non-terminal residue" evidence="1">
    <location>
        <position position="90"/>
    </location>
</feature>
<name>A0A371HPN1_MUCPR</name>
<gene>
    <name evidence="1" type="ORF">CR513_11584</name>
</gene>
<dbReference type="AlphaFoldDB" id="A0A371HPN1"/>
<evidence type="ECO:0000313" key="1">
    <source>
        <dbReference type="EMBL" id="RDY04682.1"/>
    </source>
</evidence>
<sequence length="90" mass="10583">SRTERPKVTRGDRLACHHTLVDLILNVLANRGEPSPFDHGDHHGRRTHQIHTLASCFLERRLPILRGSYEMYIKLTQYNFWRINTHGIKL</sequence>
<dbReference type="EMBL" id="QJKJ01002036">
    <property type="protein sequence ID" value="RDY04682.1"/>
    <property type="molecule type" value="Genomic_DNA"/>
</dbReference>
<dbReference type="Proteomes" id="UP000257109">
    <property type="component" value="Unassembled WGS sequence"/>
</dbReference>
<organism evidence="1 2">
    <name type="scientific">Mucuna pruriens</name>
    <name type="common">Velvet bean</name>
    <name type="synonym">Dolichos pruriens</name>
    <dbReference type="NCBI Taxonomy" id="157652"/>
    <lineage>
        <taxon>Eukaryota</taxon>
        <taxon>Viridiplantae</taxon>
        <taxon>Streptophyta</taxon>
        <taxon>Embryophyta</taxon>
        <taxon>Tracheophyta</taxon>
        <taxon>Spermatophyta</taxon>
        <taxon>Magnoliopsida</taxon>
        <taxon>eudicotyledons</taxon>
        <taxon>Gunneridae</taxon>
        <taxon>Pentapetalae</taxon>
        <taxon>rosids</taxon>
        <taxon>fabids</taxon>
        <taxon>Fabales</taxon>
        <taxon>Fabaceae</taxon>
        <taxon>Papilionoideae</taxon>
        <taxon>50 kb inversion clade</taxon>
        <taxon>NPAAA clade</taxon>
        <taxon>indigoferoid/millettioid clade</taxon>
        <taxon>Phaseoleae</taxon>
        <taxon>Mucuna</taxon>
    </lineage>
</organism>
<evidence type="ECO:0000313" key="2">
    <source>
        <dbReference type="Proteomes" id="UP000257109"/>
    </source>
</evidence>
<comment type="caution">
    <text evidence="1">The sequence shown here is derived from an EMBL/GenBank/DDBJ whole genome shotgun (WGS) entry which is preliminary data.</text>
</comment>
<accession>A0A371HPN1</accession>
<keyword evidence="2" id="KW-1185">Reference proteome</keyword>
<feature type="non-terminal residue" evidence="1">
    <location>
        <position position="1"/>
    </location>
</feature>
<protein>
    <submittedName>
        <fullName evidence="1">Uncharacterized protein</fullName>
    </submittedName>
</protein>